<sequence length="181" mass="20935">MEVPNKIREIALKFIESPEMVDHLREDKLDIDDIIEIILYSRAPLEDKFIALQLVYAELVEYNAAQAAAPVTDEADERHKEYYREIEIRINKVIQIIDFALKELTQNSPAGTIFLLSGYTYGERTGVNVYWDAIPFTSYEAAQKCLKEQTQEERTSFGEDNVYTECKMYTIENGCPMVTMK</sequence>
<gene>
    <name evidence="1" type="ORF">SPACI_014520</name>
</gene>
<dbReference type="RefSeq" id="WP_093795865.1">
    <property type="nucleotide sequence ID" value="NZ_CP155571.1"/>
</dbReference>
<evidence type="ECO:0000313" key="1">
    <source>
        <dbReference type="EMBL" id="XFO71437.1"/>
    </source>
</evidence>
<keyword evidence="2" id="KW-1185">Reference proteome</keyword>
<evidence type="ECO:0000313" key="2">
    <source>
        <dbReference type="Proteomes" id="UP000216052"/>
    </source>
</evidence>
<reference evidence="1" key="1">
    <citation type="submission" date="2024-05" db="EMBL/GenBank/DDBJ databases">
        <title>Isolation and characterization of Sporomusa carbonis sp. nov., a carboxydotrophic hydrogenogen in the genus of Sporomusa isolated from a charcoal burning pile.</title>
        <authorList>
            <person name="Boeer T."/>
            <person name="Rosenbaum F."/>
            <person name="Eysell L."/>
            <person name="Mueller V."/>
            <person name="Daniel R."/>
            <person name="Poehlein A."/>
        </authorList>
    </citation>
    <scope>NUCLEOTIDE SEQUENCE [LARGE SCALE GENOMIC DNA]</scope>
    <source>
        <strain evidence="1">DSM 3132</strain>
    </source>
</reference>
<name>A0ABZ3IZE2_SPOA4</name>
<protein>
    <submittedName>
        <fullName evidence="1">Uncharacterized protein</fullName>
    </submittedName>
</protein>
<dbReference type="Proteomes" id="UP000216052">
    <property type="component" value="Chromosome"/>
</dbReference>
<organism evidence="1 2">
    <name type="scientific">Sporomusa acidovorans (strain ATCC 49682 / DSM 3132 / Mol)</name>
    <dbReference type="NCBI Taxonomy" id="1123286"/>
    <lineage>
        <taxon>Bacteria</taxon>
        <taxon>Bacillati</taxon>
        <taxon>Bacillota</taxon>
        <taxon>Negativicutes</taxon>
        <taxon>Selenomonadales</taxon>
        <taxon>Sporomusaceae</taxon>
        <taxon>Sporomusa</taxon>
    </lineage>
</organism>
<dbReference type="EMBL" id="CP155571">
    <property type="protein sequence ID" value="XFO71437.1"/>
    <property type="molecule type" value="Genomic_DNA"/>
</dbReference>
<accession>A0ABZ3IZE2</accession>
<proteinExistence type="predicted"/>